<sequence length="266" mass="27581">MGPRFATIDVGTNSVLLLVAERAPDGSFRAVDERMEITRLGKGVDRTRVLDPASVDATVEAIRTFAEAARAAGAAKLVVTATSAARDATNGEAFFEKAEAACGVRPEVLSGDLEAALSYASARHDFGSAAGSLAVVDIGGGSTELVYGSGSEVSFRRSFDVGAVRLTERWLRADPPSPSELAALREDLTRTLAAAPPPPADSALVGIAGTVTTLCALHLGLSAYDGRLVHGQRLRAVDVRALADRLGRLPLAERKALPGLPPSAPT</sequence>
<evidence type="ECO:0000313" key="3">
    <source>
        <dbReference type="Proteomes" id="UP000055590"/>
    </source>
</evidence>
<dbReference type="GO" id="GO:0016462">
    <property type="term" value="F:pyrophosphatase activity"/>
    <property type="evidence" value="ECO:0007669"/>
    <property type="project" value="TreeGrafter"/>
</dbReference>
<dbReference type="InterPro" id="IPR043129">
    <property type="entry name" value="ATPase_NBD"/>
</dbReference>
<evidence type="ECO:0000259" key="1">
    <source>
        <dbReference type="Pfam" id="PF02541"/>
    </source>
</evidence>
<dbReference type="InterPro" id="IPR003695">
    <property type="entry name" value="Ppx_GppA_N"/>
</dbReference>
<dbReference type="PANTHER" id="PTHR30005:SF13">
    <property type="entry name" value="EXOPOLYPHOSPHATASE 2"/>
    <property type="match status" value="1"/>
</dbReference>
<dbReference type="AlphaFoldDB" id="A0A0K1P9Z0"/>
<name>A0A0K1P9Z0_9BACT</name>
<accession>A0A0K1P9Z0</accession>
<dbReference type="RefSeq" id="WP_338062180.1">
    <property type="nucleotide sequence ID" value="NZ_CP012332.1"/>
</dbReference>
<dbReference type="Pfam" id="PF02541">
    <property type="entry name" value="Ppx-GppA"/>
    <property type="match status" value="1"/>
</dbReference>
<reference evidence="2 3" key="1">
    <citation type="submission" date="2015-08" db="EMBL/GenBank/DDBJ databases">
        <authorList>
            <person name="Babu N.S."/>
            <person name="Beckwith C.J."/>
            <person name="Beseler K.G."/>
            <person name="Brison A."/>
            <person name="Carone J.V."/>
            <person name="Caskin T.P."/>
            <person name="Diamond M."/>
            <person name="Durham M.E."/>
            <person name="Foxe J.M."/>
            <person name="Go M."/>
            <person name="Henderson B.A."/>
            <person name="Jones I.B."/>
            <person name="McGettigan J.A."/>
            <person name="Micheletti S.J."/>
            <person name="Nasrallah M.E."/>
            <person name="Ortiz D."/>
            <person name="Piller C.R."/>
            <person name="Privatt S.R."/>
            <person name="Schneider S.L."/>
            <person name="Sharp S."/>
            <person name="Smith T.C."/>
            <person name="Stanton J.D."/>
            <person name="Ullery H.E."/>
            <person name="Wilson R.J."/>
            <person name="Serrano M.G."/>
            <person name="Buck G."/>
            <person name="Lee V."/>
            <person name="Wang Y."/>
            <person name="Carvalho R."/>
            <person name="Voegtly L."/>
            <person name="Shi R."/>
            <person name="Duckworth R."/>
            <person name="Johnson A."/>
            <person name="Loviza R."/>
            <person name="Walstead R."/>
            <person name="Shah Z."/>
            <person name="Kiflezghi M."/>
            <person name="Wade K."/>
            <person name="Ball S.L."/>
            <person name="Bradley K.W."/>
            <person name="Asai D.J."/>
            <person name="Bowman C.A."/>
            <person name="Russell D.A."/>
            <person name="Pope W.H."/>
            <person name="Jacobs-Sera D."/>
            <person name="Hendrix R.W."/>
            <person name="Hatfull G.F."/>
        </authorList>
    </citation>
    <scope>NUCLEOTIDE SEQUENCE [LARGE SCALE GENOMIC DNA]</scope>
    <source>
        <strain evidence="2 3">DSM 27710</strain>
    </source>
</reference>
<dbReference type="PATRIC" id="fig|1391653.3.peg.742"/>
<feature type="domain" description="Ppx/GppA phosphatase N-terminal" evidence="1">
    <location>
        <begin position="24"/>
        <end position="260"/>
    </location>
</feature>
<dbReference type="EMBL" id="CP012332">
    <property type="protein sequence ID" value="AKU90335.1"/>
    <property type="molecule type" value="Genomic_DNA"/>
</dbReference>
<dbReference type="STRING" id="1391653.AKJ08_0722"/>
<dbReference type="Proteomes" id="UP000055590">
    <property type="component" value="Chromosome"/>
</dbReference>
<dbReference type="SUPFAM" id="SSF53067">
    <property type="entry name" value="Actin-like ATPase domain"/>
    <property type="match status" value="2"/>
</dbReference>
<keyword evidence="3" id="KW-1185">Reference proteome</keyword>
<gene>
    <name evidence="2" type="ORF">AKJ08_0722</name>
</gene>
<dbReference type="KEGG" id="vin:AKJ08_0722"/>
<organism evidence="2 3">
    <name type="scientific">Vulgatibacter incomptus</name>
    <dbReference type="NCBI Taxonomy" id="1391653"/>
    <lineage>
        <taxon>Bacteria</taxon>
        <taxon>Pseudomonadati</taxon>
        <taxon>Myxococcota</taxon>
        <taxon>Myxococcia</taxon>
        <taxon>Myxococcales</taxon>
        <taxon>Cystobacterineae</taxon>
        <taxon>Vulgatibacteraceae</taxon>
        <taxon>Vulgatibacter</taxon>
    </lineage>
</organism>
<protein>
    <submittedName>
        <fullName evidence="2">Exopolyphosphatase</fullName>
    </submittedName>
</protein>
<dbReference type="Gene3D" id="3.30.420.150">
    <property type="entry name" value="Exopolyphosphatase. Domain 2"/>
    <property type="match status" value="1"/>
</dbReference>
<dbReference type="PANTHER" id="PTHR30005">
    <property type="entry name" value="EXOPOLYPHOSPHATASE"/>
    <property type="match status" value="1"/>
</dbReference>
<evidence type="ECO:0000313" key="2">
    <source>
        <dbReference type="EMBL" id="AKU90335.1"/>
    </source>
</evidence>
<dbReference type="InterPro" id="IPR050273">
    <property type="entry name" value="GppA/Ppx_hydrolase"/>
</dbReference>
<proteinExistence type="predicted"/>
<dbReference type="CDD" id="cd24054">
    <property type="entry name" value="ASKHA_NBD_AaPPX-GppA_MtPPX2-like"/>
    <property type="match status" value="1"/>
</dbReference>
<dbReference type="Gene3D" id="3.30.420.40">
    <property type="match status" value="1"/>
</dbReference>